<evidence type="ECO:0000256" key="2">
    <source>
        <dbReference type="ARBA" id="ARBA00004853"/>
    </source>
</evidence>
<sequence>MVSGRQGRRAAGRRGLPALAAGAPSSESGSGSSNGAPNGVRRPKLVQQAAAQLGTLDPAGSSAADGGGAAPVEPPRNWTKFVAETLLPTQHGKFRLRGYRHTNDGGLTYTEPSVIIAGQPEGMEDVPVRVHDACFTSEVLGSLKCDCREQLQLAMEYIRDHPPGMVIYLQQEGRGIGLANKIAAYALQEKGLDTVDANRALGLPDDCREYSAVAHILEELGIKSIRLMTNNPRKITEMAALGIPVSGRIPCLVQAQKYNAGYLGAKHRRMSHILNPALYSDEDEEDAAKAGVEDEPLEGQFCFFDHEGEPSSAGIPLEAPVQLPEGLEQAGSSMQSSSSSGGSSGKREAGGCGSASSVASADSTD</sequence>
<dbReference type="NCBIfam" id="NF001591">
    <property type="entry name" value="PRK00393.1"/>
    <property type="match status" value="1"/>
</dbReference>
<keyword evidence="10" id="KW-0862">Zinc</keyword>
<keyword evidence="8" id="KW-0547">Nucleotide-binding</keyword>
<feature type="compositionally biased region" description="Low complexity" evidence="13">
    <location>
        <begin position="331"/>
        <end position="341"/>
    </location>
</feature>
<accession>A0A2P6TNG3</accession>
<feature type="domain" description="GTP cyclohydrolase II" evidence="14">
    <location>
        <begin position="83"/>
        <end position="250"/>
    </location>
</feature>
<feature type="compositionally biased region" description="Basic residues" evidence="13">
    <location>
        <begin position="1"/>
        <end position="12"/>
    </location>
</feature>
<keyword evidence="11" id="KW-0342">GTP-binding</keyword>
<evidence type="ECO:0000256" key="6">
    <source>
        <dbReference type="ARBA" id="ARBA00022619"/>
    </source>
</evidence>
<reference evidence="15 16" key="1">
    <citation type="journal article" date="2018" name="Plant J.">
        <title>Genome sequences of Chlorella sorokiniana UTEX 1602 and Micractinium conductrix SAG 241.80: implications to maltose excretion by a green alga.</title>
        <authorList>
            <person name="Arriola M.B."/>
            <person name="Velmurugan N."/>
            <person name="Zhang Y."/>
            <person name="Plunkett M.H."/>
            <person name="Hondzo H."/>
            <person name="Barney B.M."/>
        </authorList>
    </citation>
    <scope>NUCLEOTIDE SEQUENCE [LARGE SCALE GENOMIC DNA]</scope>
    <source>
        <strain evidence="16">UTEX 1602</strain>
    </source>
</reference>
<evidence type="ECO:0000256" key="7">
    <source>
        <dbReference type="ARBA" id="ARBA00022723"/>
    </source>
</evidence>
<dbReference type="GO" id="GO:0003935">
    <property type="term" value="F:GTP cyclohydrolase II activity"/>
    <property type="evidence" value="ECO:0007669"/>
    <property type="project" value="UniProtKB-EC"/>
</dbReference>
<comment type="caution">
    <text evidence="15">The sequence shown here is derived from an EMBL/GenBank/DDBJ whole genome shotgun (WGS) entry which is preliminary data.</text>
</comment>
<dbReference type="EMBL" id="LHPG02000010">
    <property type="protein sequence ID" value="PRW50881.1"/>
    <property type="molecule type" value="Genomic_DNA"/>
</dbReference>
<dbReference type="Pfam" id="PF00925">
    <property type="entry name" value="GTP_cyclohydro2"/>
    <property type="match status" value="1"/>
</dbReference>
<feature type="compositionally biased region" description="Low complexity" evidence="13">
    <location>
        <begin position="354"/>
        <end position="365"/>
    </location>
</feature>
<dbReference type="GO" id="GO:0005525">
    <property type="term" value="F:GTP binding"/>
    <property type="evidence" value="ECO:0007669"/>
    <property type="project" value="UniProtKB-KW"/>
</dbReference>
<dbReference type="CDD" id="cd00641">
    <property type="entry name" value="GTP_cyclohydro2"/>
    <property type="match status" value="1"/>
</dbReference>
<evidence type="ECO:0000256" key="9">
    <source>
        <dbReference type="ARBA" id="ARBA00022801"/>
    </source>
</evidence>
<dbReference type="PANTHER" id="PTHR21327:SF47">
    <property type="entry name" value="GTP CYCLOHYDROLASE II DOMAIN-CONTAINING PROTEIN"/>
    <property type="match status" value="1"/>
</dbReference>
<evidence type="ECO:0000313" key="15">
    <source>
        <dbReference type="EMBL" id="PRW50881.1"/>
    </source>
</evidence>
<dbReference type="FunFam" id="3.40.50.10990:FF:000001">
    <property type="entry name" value="Riboflavin biosynthesis protein RibBA"/>
    <property type="match status" value="1"/>
</dbReference>
<feature type="region of interest" description="Disordered" evidence="13">
    <location>
        <begin position="56"/>
        <end position="75"/>
    </location>
</feature>
<gene>
    <name evidence="15" type="ORF">C2E21_5576</name>
</gene>
<dbReference type="GO" id="GO:0046872">
    <property type="term" value="F:metal ion binding"/>
    <property type="evidence" value="ECO:0007669"/>
    <property type="project" value="UniProtKB-KW"/>
</dbReference>
<protein>
    <recommendedName>
        <fullName evidence="5">GTP cyclohydrolase II</fullName>
        <ecNumber evidence="5">3.5.4.25</ecNumber>
    </recommendedName>
</protein>
<dbReference type="InterPro" id="IPR000926">
    <property type="entry name" value="RibA"/>
</dbReference>
<proteinExistence type="inferred from homology"/>
<evidence type="ECO:0000256" key="1">
    <source>
        <dbReference type="ARBA" id="ARBA00001947"/>
    </source>
</evidence>
<evidence type="ECO:0000256" key="4">
    <source>
        <dbReference type="ARBA" id="ARBA00008976"/>
    </source>
</evidence>
<dbReference type="GO" id="GO:0009231">
    <property type="term" value="P:riboflavin biosynthetic process"/>
    <property type="evidence" value="ECO:0007669"/>
    <property type="project" value="UniProtKB-KW"/>
</dbReference>
<dbReference type="AlphaFoldDB" id="A0A2P6TNG3"/>
<keyword evidence="16" id="KW-1185">Reference proteome</keyword>
<organism evidence="15 16">
    <name type="scientific">Chlorella sorokiniana</name>
    <name type="common">Freshwater green alga</name>
    <dbReference type="NCBI Taxonomy" id="3076"/>
    <lineage>
        <taxon>Eukaryota</taxon>
        <taxon>Viridiplantae</taxon>
        <taxon>Chlorophyta</taxon>
        <taxon>core chlorophytes</taxon>
        <taxon>Trebouxiophyceae</taxon>
        <taxon>Chlorellales</taxon>
        <taxon>Chlorellaceae</taxon>
        <taxon>Chlorella clade</taxon>
        <taxon>Chlorella</taxon>
    </lineage>
</organism>
<evidence type="ECO:0000259" key="14">
    <source>
        <dbReference type="Pfam" id="PF00925"/>
    </source>
</evidence>
<keyword evidence="6" id="KW-0686">Riboflavin biosynthesis</keyword>
<dbReference type="OrthoDB" id="60371at2759"/>
<evidence type="ECO:0000256" key="12">
    <source>
        <dbReference type="ARBA" id="ARBA00049295"/>
    </source>
</evidence>
<dbReference type="SUPFAM" id="SSF142695">
    <property type="entry name" value="RibA-like"/>
    <property type="match status" value="1"/>
</dbReference>
<dbReference type="GO" id="GO:0005829">
    <property type="term" value="C:cytosol"/>
    <property type="evidence" value="ECO:0007669"/>
    <property type="project" value="TreeGrafter"/>
</dbReference>
<evidence type="ECO:0000256" key="3">
    <source>
        <dbReference type="ARBA" id="ARBA00005520"/>
    </source>
</evidence>
<evidence type="ECO:0000256" key="8">
    <source>
        <dbReference type="ARBA" id="ARBA00022741"/>
    </source>
</evidence>
<name>A0A2P6TNG3_CHLSO</name>
<dbReference type="GO" id="GO:0008686">
    <property type="term" value="F:3,4-dihydroxy-2-butanone-4-phosphate synthase activity"/>
    <property type="evidence" value="ECO:0007669"/>
    <property type="project" value="TreeGrafter"/>
</dbReference>
<comment type="cofactor">
    <cofactor evidence="1">
        <name>Zn(2+)</name>
        <dbReference type="ChEBI" id="CHEBI:29105"/>
    </cofactor>
</comment>
<feature type="compositionally biased region" description="Low complexity" evidence="13">
    <location>
        <begin position="13"/>
        <end position="39"/>
    </location>
</feature>
<evidence type="ECO:0000256" key="11">
    <source>
        <dbReference type="ARBA" id="ARBA00023134"/>
    </source>
</evidence>
<comment type="similarity">
    <text evidence="4">In the C-terminal section; belongs to the GTP cyclohydrolase II family.</text>
</comment>
<dbReference type="Proteomes" id="UP000239899">
    <property type="component" value="Unassembled WGS sequence"/>
</dbReference>
<comment type="similarity">
    <text evidence="3">In the N-terminal section; belongs to the DHBP synthase family.</text>
</comment>
<dbReference type="InterPro" id="IPR036144">
    <property type="entry name" value="RibA-like_sf"/>
</dbReference>
<dbReference type="InterPro" id="IPR032677">
    <property type="entry name" value="GTP_cyclohydro_II"/>
</dbReference>
<dbReference type="EC" id="3.5.4.25" evidence="5"/>
<dbReference type="PANTHER" id="PTHR21327">
    <property type="entry name" value="GTP CYCLOHYDROLASE II-RELATED"/>
    <property type="match status" value="1"/>
</dbReference>
<evidence type="ECO:0000256" key="10">
    <source>
        <dbReference type="ARBA" id="ARBA00022833"/>
    </source>
</evidence>
<evidence type="ECO:0000256" key="5">
    <source>
        <dbReference type="ARBA" id="ARBA00012762"/>
    </source>
</evidence>
<evidence type="ECO:0000313" key="16">
    <source>
        <dbReference type="Proteomes" id="UP000239899"/>
    </source>
</evidence>
<dbReference type="STRING" id="3076.A0A2P6TNG3"/>
<comment type="pathway">
    <text evidence="2">Cofactor biosynthesis; riboflavin biosynthesis; 5-amino-6-(D-ribitylamino)uracil from GTP: step 1/4.</text>
</comment>
<evidence type="ECO:0000256" key="13">
    <source>
        <dbReference type="SAM" id="MobiDB-lite"/>
    </source>
</evidence>
<feature type="region of interest" description="Disordered" evidence="13">
    <location>
        <begin position="310"/>
        <end position="365"/>
    </location>
</feature>
<dbReference type="Gene3D" id="3.40.50.10990">
    <property type="entry name" value="GTP cyclohydrolase II"/>
    <property type="match status" value="1"/>
</dbReference>
<feature type="region of interest" description="Disordered" evidence="13">
    <location>
        <begin position="1"/>
        <end position="40"/>
    </location>
</feature>
<keyword evidence="7" id="KW-0479">Metal-binding</keyword>
<comment type="catalytic activity">
    <reaction evidence="12">
        <text>GTP + 4 H2O = 2,5-diamino-6-hydroxy-4-(5-phosphoribosylamino)-pyrimidine + formate + 2 phosphate + 3 H(+)</text>
        <dbReference type="Rhea" id="RHEA:23704"/>
        <dbReference type="ChEBI" id="CHEBI:15377"/>
        <dbReference type="ChEBI" id="CHEBI:15378"/>
        <dbReference type="ChEBI" id="CHEBI:15740"/>
        <dbReference type="ChEBI" id="CHEBI:37565"/>
        <dbReference type="ChEBI" id="CHEBI:43474"/>
        <dbReference type="ChEBI" id="CHEBI:58614"/>
        <dbReference type="EC" id="3.5.4.25"/>
    </reaction>
</comment>
<keyword evidence="9" id="KW-0378">Hydrolase</keyword>